<sequence length="295" mass="30838">MALSARPRRSVLYMPGSNARALEKARSLAADGLILDLEDATAPDAKESARAAVCAAAQPGAYGKREVLIRVNGLETRWGHDDIVAAARSGCDGILLPKVESAATVRAAETIMEAAGAPASMSLWCMMETPRGILEAPAIAAATPRLAGLVMGTSDLAKDLHCAHTPDRQPMITALGLCLLAARANGLAILDGVYLDLNDDEGFAQACRQGVDLGFDGKTLIHPKTIGVANEVFAPSADEVAWSERIIAAHAAAEAEGKAVVLVDGKLIENLHVANARRIVGLAQRIAELNEDLKG</sequence>
<dbReference type="RefSeq" id="WP_147164586.1">
    <property type="nucleotide sequence ID" value="NZ_BJZO01000088.1"/>
</dbReference>
<dbReference type="OrthoDB" id="9800547at2"/>
<feature type="domain" description="HpcH/HpaI aldolase/citrate lyase" evidence="7">
    <location>
        <begin position="9"/>
        <end position="223"/>
    </location>
</feature>
<accession>A0A512HB03</accession>
<dbReference type="PANTHER" id="PTHR32308:SF10">
    <property type="entry name" value="CITRATE LYASE SUBUNIT BETA"/>
    <property type="match status" value="1"/>
</dbReference>
<evidence type="ECO:0000256" key="2">
    <source>
        <dbReference type="ARBA" id="ARBA00005568"/>
    </source>
</evidence>
<dbReference type="InterPro" id="IPR015813">
    <property type="entry name" value="Pyrv/PenolPyrv_kinase-like_dom"/>
</dbReference>
<feature type="binding site" evidence="6">
    <location>
        <position position="155"/>
    </location>
    <ligand>
        <name>Mg(2+)</name>
        <dbReference type="ChEBI" id="CHEBI:18420"/>
    </ligand>
</feature>
<reference evidence="8 9" key="1">
    <citation type="submission" date="2019-07" db="EMBL/GenBank/DDBJ databases">
        <title>Whole genome shotgun sequence of Rhodospirillum oryzae NBRC 107573.</title>
        <authorList>
            <person name="Hosoyama A."/>
            <person name="Uohara A."/>
            <person name="Ohji S."/>
            <person name="Ichikawa N."/>
        </authorList>
    </citation>
    <scope>NUCLEOTIDE SEQUENCE [LARGE SCALE GENOMIC DNA]</scope>
    <source>
        <strain evidence="8 9">NBRC 107573</strain>
    </source>
</reference>
<evidence type="ECO:0000313" key="9">
    <source>
        <dbReference type="Proteomes" id="UP000321567"/>
    </source>
</evidence>
<keyword evidence="4 6" id="KW-0460">Magnesium</keyword>
<dbReference type="GO" id="GO:0000287">
    <property type="term" value="F:magnesium ion binding"/>
    <property type="evidence" value="ECO:0007669"/>
    <property type="project" value="TreeGrafter"/>
</dbReference>
<feature type="binding site" evidence="6">
    <location>
        <position position="128"/>
    </location>
    <ligand>
        <name>Mg(2+)</name>
        <dbReference type="ChEBI" id="CHEBI:18420"/>
    </ligand>
</feature>
<dbReference type="AlphaFoldDB" id="A0A512HB03"/>
<evidence type="ECO:0000313" key="8">
    <source>
        <dbReference type="EMBL" id="GEO82560.1"/>
    </source>
</evidence>
<evidence type="ECO:0000256" key="5">
    <source>
        <dbReference type="PIRSR" id="PIRSR015582-1"/>
    </source>
</evidence>
<dbReference type="InterPro" id="IPR011206">
    <property type="entry name" value="Citrate_lyase_beta/mcl1/mcl2"/>
</dbReference>
<dbReference type="InterPro" id="IPR040442">
    <property type="entry name" value="Pyrv_kinase-like_dom_sf"/>
</dbReference>
<dbReference type="GO" id="GO:0016829">
    <property type="term" value="F:lyase activity"/>
    <property type="evidence" value="ECO:0007669"/>
    <property type="project" value="UniProtKB-KW"/>
</dbReference>
<dbReference type="Proteomes" id="UP000321567">
    <property type="component" value="Unassembled WGS sequence"/>
</dbReference>
<comment type="cofactor">
    <cofactor evidence="1">
        <name>Mg(2+)</name>
        <dbReference type="ChEBI" id="CHEBI:18420"/>
    </cofactor>
</comment>
<comment type="caution">
    <text evidence="8">The sequence shown here is derived from an EMBL/GenBank/DDBJ whole genome shotgun (WGS) entry which is preliminary data.</text>
</comment>
<dbReference type="Gene3D" id="3.20.20.60">
    <property type="entry name" value="Phosphoenolpyruvate-binding domains"/>
    <property type="match status" value="1"/>
</dbReference>
<dbReference type="PANTHER" id="PTHR32308">
    <property type="entry name" value="LYASE BETA SUBUNIT, PUTATIVE (AFU_ORTHOLOGUE AFUA_4G13030)-RELATED"/>
    <property type="match status" value="1"/>
</dbReference>
<dbReference type="Pfam" id="PF03328">
    <property type="entry name" value="HpcH_HpaI"/>
    <property type="match status" value="1"/>
</dbReference>
<keyword evidence="9" id="KW-1185">Reference proteome</keyword>
<dbReference type="SUPFAM" id="SSF51621">
    <property type="entry name" value="Phosphoenolpyruvate/pyruvate domain"/>
    <property type="match status" value="1"/>
</dbReference>
<comment type="similarity">
    <text evidence="2">Belongs to the HpcH/HpaI aldolase family.</text>
</comment>
<dbReference type="PIRSF" id="PIRSF015582">
    <property type="entry name" value="Cit_lyase_B"/>
    <property type="match status" value="1"/>
</dbReference>
<dbReference type="GO" id="GO:0006107">
    <property type="term" value="P:oxaloacetate metabolic process"/>
    <property type="evidence" value="ECO:0007669"/>
    <property type="project" value="TreeGrafter"/>
</dbReference>
<protein>
    <submittedName>
        <fullName evidence="8">CoA ester lyase</fullName>
    </submittedName>
</protein>
<keyword evidence="3 6" id="KW-0479">Metal-binding</keyword>
<evidence type="ECO:0000256" key="6">
    <source>
        <dbReference type="PIRSR" id="PIRSR015582-2"/>
    </source>
</evidence>
<keyword evidence="8" id="KW-0456">Lyase</keyword>
<evidence type="ECO:0000256" key="4">
    <source>
        <dbReference type="ARBA" id="ARBA00022842"/>
    </source>
</evidence>
<name>A0A512HB03_9PROT</name>
<dbReference type="EMBL" id="BJZO01000088">
    <property type="protein sequence ID" value="GEO82560.1"/>
    <property type="molecule type" value="Genomic_DNA"/>
</dbReference>
<organism evidence="8 9">
    <name type="scientific">Pararhodospirillum oryzae</name>
    <dbReference type="NCBI Taxonomy" id="478448"/>
    <lineage>
        <taxon>Bacteria</taxon>
        <taxon>Pseudomonadati</taxon>
        <taxon>Pseudomonadota</taxon>
        <taxon>Alphaproteobacteria</taxon>
        <taxon>Rhodospirillales</taxon>
        <taxon>Rhodospirillaceae</taxon>
        <taxon>Pararhodospirillum</taxon>
    </lineage>
</organism>
<evidence type="ECO:0000256" key="1">
    <source>
        <dbReference type="ARBA" id="ARBA00001946"/>
    </source>
</evidence>
<evidence type="ECO:0000256" key="3">
    <source>
        <dbReference type="ARBA" id="ARBA00022723"/>
    </source>
</evidence>
<proteinExistence type="inferred from homology"/>
<evidence type="ECO:0000259" key="7">
    <source>
        <dbReference type="Pfam" id="PF03328"/>
    </source>
</evidence>
<dbReference type="InterPro" id="IPR005000">
    <property type="entry name" value="Aldolase/citrate-lyase_domain"/>
</dbReference>
<gene>
    <name evidence="8" type="ORF">ROR02_26910</name>
</gene>
<feature type="binding site" evidence="5">
    <location>
        <position position="128"/>
    </location>
    <ligand>
        <name>substrate</name>
    </ligand>
</feature>
<feature type="binding site" evidence="5">
    <location>
        <position position="70"/>
    </location>
    <ligand>
        <name>substrate</name>
    </ligand>
</feature>